<accession>A0AAV6ZMD1</accession>
<dbReference type="InterPro" id="IPR001611">
    <property type="entry name" value="Leu-rich_rpt"/>
</dbReference>
<comment type="caution">
    <text evidence="1">The sequence shown here is derived from an EMBL/GenBank/DDBJ whole genome shotgun (WGS) entry which is preliminary data.</text>
</comment>
<feature type="non-terminal residue" evidence="1">
    <location>
        <position position="1"/>
    </location>
</feature>
<keyword evidence="2" id="KW-1185">Reference proteome</keyword>
<dbReference type="SUPFAM" id="SSF52047">
    <property type="entry name" value="RNI-like"/>
    <property type="match status" value="1"/>
</dbReference>
<sequence>FKGQSEWFRPNEKGRYTWDFMQHKDVPIESLDLSGKHYGFLTLCRTDGLQELRELDLSRCHYIDDWALGRLHVFKDSLEVLSLAGCPQVTERGLATLHHLQNLKYLDLSDLPSVNNKGLVLILLEEVLPACKIVGIAYTDGLQ</sequence>
<proteinExistence type="predicted"/>
<dbReference type="AlphaFoldDB" id="A0AAV6ZMD1"/>
<gene>
    <name evidence="1" type="ORF">GDO81_027607</name>
</gene>
<dbReference type="InterPro" id="IPR032675">
    <property type="entry name" value="LRR_dom_sf"/>
</dbReference>
<dbReference type="Pfam" id="PF13516">
    <property type="entry name" value="LRR_6"/>
    <property type="match status" value="1"/>
</dbReference>
<feature type="non-terminal residue" evidence="1">
    <location>
        <position position="143"/>
    </location>
</feature>
<evidence type="ECO:0000313" key="1">
    <source>
        <dbReference type="EMBL" id="KAG8547761.1"/>
    </source>
</evidence>
<evidence type="ECO:0000313" key="2">
    <source>
        <dbReference type="Proteomes" id="UP000824782"/>
    </source>
</evidence>
<evidence type="ECO:0008006" key="3">
    <source>
        <dbReference type="Google" id="ProtNLM"/>
    </source>
</evidence>
<protein>
    <recommendedName>
        <fullName evidence="3">Distal membrane arm assembly complex 2-like protein</fullName>
    </recommendedName>
</protein>
<dbReference type="Proteomes" id="UP000824782">
    <property type="component" value="Unassembled WGS sequence"/>
</dbReference>
<dbReference type="EMBL" id="WNYA01000625">
    <property type="protein sequence ID" value="KAG8547761.1"/>
    <property type="molecule type" value="Genomic_DNA"/>
</dbReference>
<name>A0AAV6ZMD1_ENGPU</name>
<organism evidence="1 2">
    <name type="scientific">Engystomops pustulosus</name>
    <name type="common">Tungara frog</name>
    <name type="synonym">Physalaemus pustulosus</name>
    <dbReference type="NCBI Taxonomy" id="76066"/>
    <lineage>
        <taxon>Eukaryota</taxon>
        <taxon>Metazoa</taxon>
        <taxon>Chordata</taxon>
        <taxon>Craniata</taxon>
        <taxon>Vertebrata</taxon>
        <taxon>Euteleostomi</taxon>
        <taxon>Amphibia</taxon>
        <taxon>Batrachia</taxon>
        <taxon>Anura</taxon>
        <taxon>Neobatrachia</taxon>
        <taxon>Hyloidea</taxon>
        <taxon>Leptodactylidae</taxon>
        <taxon>Leiuperinae</taxon>
        <taxon>Engystomops</taxon>
    </lineage>
</organism>
<reference evidence="1" key="1">
    <citation type="thesis" date="2020" institute="ProQuest LLC" country="789 East Eisenhower Parkway, Ann Arbor, MI, USA">
        <title>Comparative Genomics and Chromosome Evolution.</title>
        <authorList>
            <person name="Mudd A.B."/>
        </authorList>
    </citation>
    <scope>NUCLEOTIDE SEQUENCE</scope>
    <source>
        <strain evidence="1">237g6f4</strain>
        <tissue evidence="1">Blood</tissue>
    </source>
</reference>
<dbReference type="Gene3D" id="3.80.10.10">
    <property type="entry name" value="Ribonuclease Inhibitor"/>
    <property type="match status" value="1"/>
</dbReference>